<dbReference type="InterPro" id="IPR001387">
    <property type="entry name" value="Cro/C1-type_HTH"/>
</dbReference>
<dbReference type="RefSeq" id="WP_307262271.1">
    <property type="nucleotide sequence ID" value="NZ_JAUSVL010000001.1"/>
</dbReference>
<sequence length="163" mass="18439">MAEENNNEPPPLRSRHRYPLSAPTRQRLRQKRYDLNLSFERLGKLLSVHWSTVRKWETGETSHYSSSHHEKLQAFIAGDYDHLFTVRRDISPLPLPAADLCSGDDAGSQRLDSVLRRIAHLYQLAQSNAGLQSAIIRQLDDLTDGILARLATERNAVAPPAHP</sequence>
<dbReference type="InterPro" id="IPR010982">
    <property type="entry name" value="Lambda_DNA-bd_dom_sf"/>
</dbReference>
<organism evidence="2 3">
    <name type="scientific">Oligosphaera ethanolica</name>
    <dbReference type="NCBI Taxonomy" id="760260"/>
    <lineage>
        <taxon>Bacteria</taxon>
        <taxon>Pseudomonadati</taxon>
        <taxon>Lentisphaerota</taxon>
        <taxon>Oligosphaeria</taxon>
        <taxon>Oligosphaerales</taxon>
        <taxon>Oligosphaeraceae</taxon>
        <taxon>Oligosphaera</taxon>
    </lineage>
</organism>
<protein>
    <submittedName>
        <fullName evidence="2">Transcriptional regulator with XRE-family HTH domain</fullName>
    </submittedName>
</protein>
<feature type="region of interest" description="Disordered" evidence="1">
    <location>
        <begin position="1"/>
        <end position="25"/>
    </location>
</feature>
<comment type="caution">
    <text evidence="2">The sequence shown here is derived from an EMBL/GenBank/DDBJ whole genome shotgun (WGS) entry which is preliminary data.</text>
</comment>
<dbReference type="Gene3D" id="1.10.260.40">
    <property type="entry name" value="lambda repressor-like DNA-binding domains"/>
    <property type="match status" value="1"/>
</dbReference>
<evidence type="ECO:0000256" key="1">
    <source>
        <dbReference type="SAM" id="MobiDB-lite"/>
    </source>
</evidence>
<dbReference type="CDD" id="cd00093">
    <property type="entry name" value="HTH_XRE"/>
    <property type="match status" value="1"/>
</dbReference>
<reference evidence="2" key="1">
    <citation type="submission" date="2023-07" db="EMBL/GenBank/DDBJ databases">
        <title>Genomic Encyclopedia of Type Strains, Phase IV (KMG-IV): sequencing the most valuable type-strain genomes for metagenomic binning, comparative biology and taxonomic classification.</title>
        <authorList>
            <person name="Goeker M."/>
        </authorList>
    </citation>
    <scope>NUCLEOTIDE SEQUENCE</scope>
    <source>
        <strain evidence="2">DSM 24202</strain>
    </source>
</reference>
<proteinExistence type="predicted"/>
<dbReference type="SUPFAM" id="SSF47413">
    <property type="entry name" value="lambda repressor-like DNA-binding domains"/>
    <property type="match status" value="1"/>
</dbReference>
<evidence type="ECO:0000313" key="2">
    <source>
        <dbReference type="EMBL" id="MDQ0290612.1"/>
    </source>
</evidence>
<dbReference type="EMBL" id="JAUSVL010000001">
    <property type="protein sequence ID" value="MDQ0290612.1"/>
    <property type="molecule type" value="Genomic_DNA"/>
</dbReference>
<dbReference type="Proteomes" id="UP001238163">
    <property type="component" value="Unassembled WGS sequence"/>
</dbReference>
<accession>A0AAE3VHI0</accession>
<name>A0AAE3VHI0_9BACT</name>
<gene>
    <name evidence="2" type="ORF">J3R75_002719</name>
</gene>
<keyword evidence="3" id="KW-1185">Reference proteome</keyword>
<dbReference type="AlphaFoldDB" id="A0AAE3VHI0"/>
<dbReference type="GO" id="GO:0003677">
    <property type="term" value="F:DNA binding"/>
    <property type="evidence" value="ECO:0007669"/>
    <property type="project" value="InterPro"/>
</dbReference>
<evidence type="ECO:0000313" key="3">
    <source>
        <dbReference type="Proteomes" id="UP001238163"/>
    </source>
</evidence>